<dbReference type="EC" id="2.7.10.2" evidence="2"/>
<evidence type="ECO:0000256" key="8">
    <source>
        <dbReference type="ARBA" id="ARBA00051245"/>
    </source>
</evidence>
<evidence type="ECO:0000313" key="10">
    <source>
        <dbReference type="EMBL" id="MBE6061657.1"/>
    </source>
</evidence>
<dbReference type="Gene3D" id="3.40.50.300">
    <property type="entry name" value="P-loop containing nucleotide triphosphate hydrolases"/>
    <property type="match status" value="1"/>
</dbReference>
<dbReference type="PANTHER" id="PTHR32309:SF13">
    <property type="entry name" value="FERRIC ENTEROBACTIN TRANSPORT PROTEIN FEPE"/>
    <property type="match status" value="1"/>
</dbReference>
<dbReference type="EMBL" id="SVCM01000189">
    <property type="protein sequence ID" value="MBE6061657.1"/>
    <property type="molecule type" value="Genomic_DNA"/>
</dbReference>
<evidence type="ECO:0000256" key="6">
    <source>
        <dbReference type="ARBA" id="ARBA00022840"/>
    </source>
</evidence>
<dbReference type="AlphaFoldDB" id="A0A927WD85"/>
<comment type="caution">
    <text evidence="10">The sequence shown here is derived from an EMBL/GenBank/DDBJ whole genome shotgun (WGS) entry which is preliminary data.</text>
</comment>
<dbReference type="InterPro" id="IPR005702">
    <property type="entry name" value="Wzc-like_C"/>
</dbReference>
<feature type="domain" description="AAA" evidence="9">
    <location>
        <begin position="33"/>
        <end position="192"/>
    </location>
</feature>
<gene>
    <name evidence="10" type="ORF">E7215_16060</name>
</gene>
<accession>A0A927WD85</accession>
<dbReference type="SUPFAM" id="SSF52540">
    <property type="entry name" value="P-loop containing nucleoside triphosphate hydrolases"/>
    <property type="match status" value="1"/>
</dbReference>
<dbReference type="InterPro" id="IPR050445">
    <property type="entry name" value="Bact_polysacc_biosynth/exp"/>
</dbReference>
<name>A0A927WD85_9CLOT</name>
<reference evidence="10" key="1">
    <citation type="submission" date="2019-04" db="EMBL/GenBank/DDBJ databases">
        <title>Evolution of Biomass-Degrading Anaerobic Consortia Revealed by Metagenomics.</title>
        <authorList>
            <person name="Peng X."/>
        </authorList>
    </citation>
    <scope>NUCLEOTIDE SEQUENCE</scope>
    <source>
        <strain evidence="10">SIG254</strain>
    </source>
</reference>
<dbReference type="Pfam" id="PF13614">
    <property type="entry name" value="AAA_31"/>
    <property type="match status" value="1"/>
</dbReference>
<sequence>MFIYNKMPHSISAESYKSIRTSLKYSSVDKTIKTIVITSSVPGEGKSTIAGNLALCLSESGNKVLIIDCDLRRPSLHKKFRLSNLKGITDCLIDKDNLKESIQEFTSELSVISAGTIPPNPAEILGSKTFERFLKNIGSIYDYIILDTPPLLAVTDASILAGKADATIIVVKYGKTREKDINLAYKELKKVNANVVGSILNSCDMKRTDSYYKYYTEEKKGFFNKNQEKEIMKNIKQKKLMLKISN</sequence>
<dbReference type="Proteomes" id="UP000768462">
    <property type="component" value="Unassembled WGS sequence"/>
</dbReference>
<dbReference type="NCBIfam" id="TIGR01007">
    <property type="entry name" value="eps_fam"/>
    <property type="match status" value="1"/>
</dbReference>
<comment type="catalytic activity">
    <reaction evidence="8">
        <text>L-tyrosyl-[protein] + ATP = O-phospho-L-tyrosyl-[protein] + ADP + H(+)</text>
        <dbReference type="Rhea" id="RHEA:10596"/>
        <dbReference type="Rhea" id="RHEA-COMP:10136"/>
        <dbReference type="Rhea" id="RHEA-COMP:20101"/>
        <dbReference type="ChEBI" id="CHEBI:15378"/>
        <dbReference type="ChEBI" id="CHEBI:30616"/>
        <dbReference type="ChEBI" id="CHEBI:46858"/>
        <dbReference type="ChEBI" id="CHEBI:61978"/>
        <dbReference type="ChEBI" id="CHEBI:456216"/>
        <dbReference type="EC" id="2.7.10.2"/>
    </reaction>
</comment>
<proteinExistence type="inferred from homology"/>
<evidence type="ECO:0000256" key="4">
    <source>
        <dbReference type="ARBA" id="ARBA00022741"/>
    </source>
</evidence>
<evidence type="ECO:0000256" key="3">
    <source>
        <dbReference type="ARBA" id="ARBA00022679"/>
    </source>
</evidence>
<evidence type="ECO:0000256" key="2">
    <source>
        <dbReference type="ARBA" id="ARBA00011903"/>
    </source>
</evidence>
<dbReference type="FunFam" id="3.40.50.300:FF:000527">
    <property type="entry name" value="Tyrosine-protein kinase etk"/>
    <property type="match status" value="1"/>
</dbReference>
<dbReference type="PANTHER" id="PTHR32309">
    <property type="entry name" value="TYROSINE-PROTEIN KINASE"/>
    <property type="match status" value="1"/>
</dbReference>
<dbReference type="InterPro" id="IPR027417">
    <property type="entry name" value="P-loop_NTPase"/>
</dbReference>
<evidence type="ECO:0000256" key="1">
    <source>
        <dbReference type="ARBA" id="ARBA00007316"/>
    </source>
</evidence>
<organism evidence="10 11">
    <name type="scientific">Clostridium sulfidigenes</name>
    <dbReference type="NCBI Taxonomy" id="318464"/>
    <lineage>
        <taxon>Bacteria</taxon>
        <taxon>Bacillati</taxon>
        <taxon>Bacillota</taxon>
        <taxon>Clostridia</taxon>
        <taxon>Eubacteriales</taxon>
        <taxon>Clostridiaceae</taxon>
        <taxon>Clostridium</taxon>
    </lineage>
</organism>
<dbReference type="GO" id="GO:0005524">
    <property type="term" value="F:ATP binding"/>
    <property type="evidence" value="ECO:0007669"/>
    <property type="project" value="UniProtKB-KW"/>
</dbReference>
<dbReference type="GO" id="GO:0004715">
    <property type="term" value="F:non-membrane spanning protein tyrosine kinase activity"/>
    <property type="evidence" value="ECO:0007669"/>
    <property type="project" value="UniProtKB-EC"/>
</dbReference>
<protein>
    <recommendedName>
        <fullName evidence="2">non-specific protein-tyrosine kinase</fullName>
        <ecNumber evidence="2">2.7.10.2</ecNumber>
    </recommendedName>
</protein>
<dbReference type="GO" id="GO:0005886">
    <property type="term" value="C:plasma membrane"/>
    <property type="evidence" value="ECO:0007669"/>
    <property type="project" value="UniProtKB-ARBA"/>
</dbReference>
<keyword evidence="4" id="KW-0547">Nucleotide-binding</keyword>
<evidence type="ECO:0000313" key="11">
    <source>
        <dbReference type="Proteomes" id="UP000768462"/>
    </source>
</evidence>
<keyword evidence="3" id="KW-0808">Transferase</keyword>
<dbReference type="GO" id="GO:0042802">
    <property type="term" value="F:identical protein binding"/>
    <property type="evidence" value="ECO:0007669"/>
    <property type="project" value="UniProtKB-ARBA"/>
</dbReference>
<evidence type="ECO:0000256" key="5">
    <source>
        <dbReference type="ARBA" id="ARBA00022777"/>
    </source>
</evidence>
<dbReference type="CDD" id="cd05387">
    <property type="entry name" value="BY-kinase"/>
    <property type="match status" value="1"/>
</dbReference>
<keyword evidence="6" id="KW-0067">ATP-binding</keyword>
<evidence type="ECO:0000256" key="7">
    <source>
        <dbReference type="ARBA" id="ARBA00023137"/>
    </source>
</evidence>
<keyword evidence="7" id="KW-0829">Tyrosine-protein kinase</keyword>
<comment type="similarity">
    <text evidence="1">Belongs to the CpsD/CapB family.</text>
</comment>
<evidence type="ECO:0000259" key="9">
    <source>
        <dbReference type="Pfam" id="PF13614"/>
    </source>
</evidence>
<dbReference type="InterPro" id="IPR025669">
    <property type="entry name" value="AAA_dom"/>
</dbReference>
<keyword evidence="5 10" id="KW-0418">Kinase</keyword>